<gene>
    <name evidence="2" type="ORF">CO159_03500</name>
</gene>
<comment type="caution">
    <text evidence="2">The sequence shown here is derived from an EMBL/GenBank/DDBJ whole genome shotgun (WGS) entry which is preliminary data.</text>
</comment>
<sequence length="147" mass="15741">MIKKCFFIIAIFSAIAAVSLIRIQPASASSIWIISPNGGEYLSVSSTYQIKWISSSDVAYTGIFLMKEGGGSIQIATGVYNYGISGGEVYDWYIPSNIASGRYKINITGEIASDGSQIVSAFDESDNFFTISNPTTACGPYSDLVVT</sequence>
<accession>A0A2M7YN21</accession>
<feature type="signal peptide" evidence="1">
    <location>
        <begin position="1"/>
        <end position="28"/>
    </location>
</feature>
<evidence type="ECO:0000313" key="3">
    <source>
        <dbReference type="Proteomes" id="UP000230434"/>
    </source>
</evidence>
<feature type="non-terminal residue" evidence="2">
    <location>
        <position position="147"/>
    </location>
</feature>
<evidence type="ECO:0000256" key="1">
    <source>
        <dbReference type="SAM" id="SignalP"/>
    </source>
</evidence>
<protein>
    <submittedName>
        <fullName evidence="2">Uncharacterized protein</fullName>
    </submittedName>
</protein>
<keyword evidence="1" id="KW-0732">Signal</keyword>
<feature type="chain" id="PRO_5014960986" evidence="1">
    <location>
        <begin position="29"/>
        <end position="147"/>
    </location>
</feature>
<dbReference type="Proteomes" id="UP000230434">
    <property type="component" value="Unassembled WGS sequence"/>
</dbReference>
<organism evidence="2 3">
    <name type="scientific">Candidatus Portnoybacteria bacterium CG_4_9_14_3_um_filter_40_10</name>
    <dbReference type="NCBI Taxonomy" id="1974804"/>
    <lineage>
        <taxon>Bacteria</taxon>
        <taxon>Candidatus Portnoyibacteriota</taxon>
    </lineage>
</organism>
<dbReference type="EMBL" id="PFWF01000074">
    <property type="protein sequence ID" value="PJA64357.1"/>
    <property type="molecule type" value="Genomic_DNA"/>
</dbReference>
<dbReference type="AlphaFoldDB" id="A0A2M7YN21"/>
<name>A0A2M7YN21_9BACT</name>
<reference evidence="3" key="1">
    <citation type="submission" date="2017-09" db="EMBL/GenBank/DDBJ databases">
        <title>Depth-based differentiation of microbial function through sediment-hosted aquifers and enrichment of novel symbionts in the deep terrestrial subsurface.</title>
        <authorList>
            <person name="Probst A.J."/>
            <person name="Ladd B."/>
            <person name="Jarett J.K."/>
            <person name="Geller-Mcgrath D.E."/>
            <person name="Sieber C.M.K."/>
            <person name="Emerson J.B."/>
            <person name="Anantharaman K."/>
            <person name="Thomas B.C."/>
            <person name="Malmstrom R."/>
            <person name="Stieglmeier M."/>
            <person name="Klingl A."/>
            <person name="Woyke T."/>
            <person name="Ryan C.M."/>
            <person name="Banfield J.F."/>
        </authorList>
    </citation>
    <scope>NUCLEOTIDE SEQUENCE [LARGE SCALE GENOMIC DNA]</scope>
</reference>
<evidence type="ECO:0000313" key="2">
    <source>
        <dbReference type="EMBL" id="PJA64357.1"/>
    </source>
</evidence>
<proteinExistence type="predicted"/>